<proteinExistence type="predicted"/>
<evidence type="ECO:0000256" key="1">
    <source>
        <dbReference type="SAM" id="Phobius"/>
    </source>
</evidence>
<feature type="transmembrane region" description="Helical" evidence="1">
    <location>
        <begin position="139"/>
        <end position="163"/>
    </location>
</feature>
<keyword evidence="1" id="KW-1133">Transmembrane helix</keyword>
<protein>
    <submittedName>
        <fullName evidence="2">Uncharacterized protein</fullName>
    </submittedName>
</protein>
<accession>A0A165MZE6</accession>
<feature type="transmembrane region" description="Helical" evidence="1">
    <location>
        <begin position="175"/>
        <end position="196"/>
    </location>
</feature>
<keyword evidence="1" id="KW-0472">Membrane</keyword>
<dbReference type="EMBL" id="KV425654">
    <property type="protein sequence ID" value="KZT18977.1"/>
    <property type="molecule type" value="Genomic_DNA"/>
</dbReference>
<sequence>MEPATSGQHQNGEYGIFSNGNIELPVDTSEVTLHLKPRSHISMLVHRNRDDEQLRLYLVSAYDEMRSPWRRWLLARKLRAISLVKCRGPGWCESVQSSLDSYDIQSKASSHRPSRALVQYVGNIVSEDPEYGLEFMESWWMAPLIMVCLLGMLLATIFALWYGHHFGDYSGGFTIAAYSAGLLSTVLVLLQVAVAARP</sequence>
<name>A0A165MZE6_9AGAM</name>
<evidence type="ECO:0000313" key="2">
    <source>
        <dbReference type="EMBL" id="KZT18977.1"/>
    </source>
</evidence>
<dbReference type="Proteomes" id="UP000076761">
    <property type="component" value="Unassembled WGS sequence"/>
</dbReference>
<keyword evidence="3" id="KW-1185">Reference proteome</keyword>
<dbReference type="InParanoid" id="A0A165MZE6"/>
<dbReference type="STRING" id="1314782.A0A165MZE6"/>
<reference evidence="2 3" key="1">
    <citation type="journal article" date="2016" name="Mol. Biol. Evol.">
        <title>Comparative Genomics of Early-Diverging Mushroom-Forming Fungi Provides Insights into the Origins of Lignocellulose Decay Capabilities.</title>
        <authorList>
            <person name="Nagy L.G."/>
            <person name="Riley R."/>
            <person name="Tritt A."/>
            <person name="Adam C."/>
            <person name="Daum C."/>
            <person name="Floudas D."/>
            <person name="Sun H."/>
            <person name="Yadav J.S."/>
            <person name="Pangilinan J."/>
            <person name="Larsson K.H."/>
            <person name="Matsuura K."/>
            <person name="Barry K."/>
            <person name="Labutti K."/>
            <person name="Kuo R."/>
            <person name="Ohm R.A."/>
            <person name="Bhattacharya S.S."/>
            <person name="Shirouzu T."/>
            <person name="Yoshinaga Y."/>
            <person name="Martin F.M."/>
            <person name="Grigoriev I.V."/>
            <person name="Hibbett D.S."/>
        </authorList>
    </citation>
    <scope>NUCLEOTIDE SEQUENCE [LARGE SCALE GENOMIC DNA]</scope>
    <source>
        <strain evidence="2 3">HHB14362 ss-1</strain>
    </source>
</reference>
<gene>
    <name evidence="2" type="ORF">NEOLEDRAFT_81910</name>
</gene>
<evidence type="ECO:0000313" key="3">
    <source>
        <dbReference type="Proteomes" id="UP000076761"/>
    </source>
</evidence>
<keyword evidence="1" id="KW-0812">Transmembrane</keyword>
<organism evidence="2 3">
    <name type="scientific">Neolentinus lepideus HHB14362 ss-1</name>
    <dbReference type="NCBI Taxonomy" id="1314782"/>
    <lineage>
        <taxon>Eukaryota</taxon>
        <taxon>Fungi</taxon>
        <taxon>Dikarya</taxon>
        <taxon>Basidiomycota</taxon>
        <taxon>Agaricomycotina</taxon>
        <taxon>Agaricomycetes</taxon>
        <taxon>Gloeophyllales</taxon>
        <taxon>Gloeophyllaceae</taxon>
        <taxon>Neolentinus</taxon>
    </lineage>
</organism>
<dbReference type="AlphaFoldDB" id="A0A165MZE6"/>